<sequence>MRLAAPLCFPISVFCFPLLLEARLKNAGDSWDADAAATVRVASWMVVVVVVSDDPVFLAAFAQQTREGRLLVWATRLIVVSRRTLHRLHPLHQTLALTNSLLLLVDGAVGDEQKSVFTKELRSIRNTQAAPIPDIPSRRTASGFPEGSDVMVAMEENHSHLAVMEPDPKAPGGVRLQFEGFMINVLAYLAQGLNFSYTFRRPPDRAWGVKLRNGSFTGMVGQVHREDATFGIFYEVKKKEEQGRLKVLQRIDYDSILDEVIRQHKTEAVNIRHNISSASLHFHRAMITSMSEAGLYYNWAKVANSNSTSCERVPIKITISSTLSIRQCSAMLMVLAGGLVVGLAVLCLEVVVASVLGTDASPSCRIIILLGVEGGSEAAAVHCQTKPDM</sequence>
<evidence type="ECO:0000313" key="15">
    <source>
        <dbReference type="Proteomes" id="UP001487740"/>
    </source>
</evidence>
<keyword evidence="5" id="KW-0406">Ion transport</keyword>
<reference evidence="14 15" key="1">
    <citation type="submission" date="2023-03" db="EMBL/GenBank/DDBJ databases">
        <title>High-quality genome of Scylla paramamosain provides insights in environmental adaptation.</title>
        <authorList>
            <person name="Zhang L."/>
        </authorList>
    </citation>
    <scope>NUCLEOTIDE SEQUENCE [LARGE SCALE GENOMIC DNA]</scope>
    <source>
        <strain evidence="14">LZ_2023a</strain>
        <tissue evidence="14">Muscle</tissue>
    </source>
</reference>
<protein>
    <recommendedName>
        <fullName evidence="13">Ionotropic glutamate receptor L-glutamate and glycine-binding domain-containing protein</fullName>
    </recommendedName>
</protein>
<comment type="caution">
    <text evidence="14">The sequence shown here is derived from an EMBL/GenBank/DDBJ whole genome shotgun (WGS) entry which is preliminary data.</text>
</comment>
<feature type="signal peptide" evidence="12">
    <location>
        <begin position="1"/>
        <end position="15"/>
    </location>
</feature>
<dbReference type="Proteomes" id="UP001487740">
    <property type="component" value="Unassembled WGS sequence"/>
</dbReference>
<evidence type="ECO:0000313" key="14">
    <source>
        <dbReference type="EMBL" id="KAK8373604.1"/>
    </source>
</evidence>
<organism evidence="14 15">
    <name type="scientific">Scylla paramamosain</name>
    <name type="common">Mud crab</name>
    <dbReference type="NCBI Taxonomy" id="85552"/>
    <lineage>
        <taxon>Eukaryota</taxon>
        <taxon>Metazoa</taxon>
        <taxon>Ecdysozoa</taxon>
        <taxon>Arthropoda</taxon>
        <taxon>Crustacea</taxon>
        <taxon>Multicrustacea</taxon>
        <taxon>Malacostraca</taxon>
        <taxon>Eumalacostraca</taxon>
        <taxon>Eucarida</taxon>
        <taxon>Decapoda</taxon>
        <taxon>Pleocyemata</taxon>
        <taxon>Brachyura</taxon>
        <taxon>Eubrachyura</taxon>
        <taxon>Portunoidea</taxon>
        <taxon>Portunidae</taxon>
        <taxon>Portuninae</taxon>
        <taxon>Scylla</taxon>
    </lineage>
</organism>
<keyword evidence="9" id="KW-1071">Ligand-gated ion channel</keyword>
<keyword evidence="2" id="KW-0813">Transport</keyword>
<evidence type="ECO:0000256" key="12">
    <source>
        <dbReference type="SAM" id="SignalP"/>
    </source>
</evidence>
<keyword evidence="15" id="KW-1185">Reference proteome</keyword>
<keyword evidence="3 11" id="KW-0812">Transmembrane</keyword>
<dbReference type="SMART" id="SM00918">
    <property type="entry name" value="Lig_chan-Glu_bd"/>
    <property type="match status" value="1"/>
</dbReference>
<evidence type="ECO:0000256" key="5">
    <source>
        <dbReference type="ARBA" id="ARBA00023065"/>
    </source>
</evidence>
<evidence type="ECO:0000256" key="2">
    <source>
        <dbReference type="ARBA" id="ARBA00022448"/>
    </source>
</evidence>
<evidence type="ECO:0000256" key="7">
    <source>
        <dbReference type="ARBA" id="ARBA00023170"/>
    </source>
</evidence>
<feature type="chain" id="PRO_5043788364" description="Ionotropic glutamate receptor L-glutamate and glycine-binding domain-containing protein" evidence="12">
    <location>
        <begin position="16"/>
        <end position="389"/>
    </location>
</feature>
<dbReference type="AlphaFoldDB" id="A0AAW0SF13"/>
<dbReference type="Gene3D" id="3.40.190.10">
    <property type="entry name" value="Periplasmic binding protein-like II"/>
    <property type="match status" value="1"/>
</dbReference>
<evidence type="ECO:0000256" key="9">
    <source>
        <dbReference type="ARBA" id="ARBA00023286"/>
    </source>
</evidence>
<evidence type="ECO:0000256" key="11">
    <source>
        <dbReference type="SAM" id="Phobius"/>
    </source>
</evidence>
<keyword evidence="10" id="KW-0407">Ion channel</keyword>
<evidence type="ECO:0000256" key="3">
    <source>
        <dbReference type="ARBA" id="ARBA00022692"/>
    </source>
</evidence>
<keyword evidence="12" id="KW-0732">Signal</keyword>
<comment type="subcellular location">
    <subcellularLocation>
        <location evidence="1">Membrane</location>
        <topology evidence="1">Multi-pass membrane protein</topology>
    </subcellularLocation>
</comment>
<accession>A0AAW0SF13</accession>
<keyword evidence="7" id="KW-0675">Receptor</keyword>
<dbReference type="GO" id="GO:0015276">
    <property type="term" value="F:ligand-gated monoatomic ion channel activity"/>
    <property type="evidence" value="ECO:0007669"/>
    <property type="project" value="InterPro"/>
</dbReference>
<proteinExistence type="predicted"/>
<name>A0AAW0SF13_SCYPA</name>
<evidence type="ECO:0000256" key="4">
    <source>
        <dbReference type="ARBA" id="ARBA00022989"/>
    </source>
</evidence>
<keyword evidence="6 11" id="KW-0472">Membrane</keyword>
<dbReference type="EMBL" id="JARAKH010001072">
    <property type="protein sequence ID" value="KAK8373604.1"/>
    <property type="molecule type" value="Genomic_DNA"/>
</dbReference>
<dbReference type="InterPro" id="IPR019594">
    <property type="entry name" value="Glu/Gly-bd"/>
</dbReference>
<dbReference type="SUPFAM" id="SSF53850">
    <property type="entry name" value="Periplasmic binding protein-like II"/>
    <property type="match status" value="1"/>
</dbReference>
<feature type="domain" description="Ionotropic glutamate receptor L-glutamate and glycine-binding" evidence="13">
    <location>
        <begin position="161"/>
        <end position="225"/>
    </location>
</feature>
<evidence type="ECO:0000256" key="6">
    <source>
        <dbReference type="ARBA" id="ARBA00023136"/>
    </source>
</evidence>
<evidence type="ECO:0000256" key="8">
    <source>
        <dbReference type="ARBA" id="ARBA00023180"/>
    </source>
</evidence>
<dbReference type="Pfam" id="PF10613">
    <property type="entry name" value="Lig_chan-Glu_bd"/>
    <property type="match status" value="1"/>
</dbReference>
<gene>
    <name evidence="14" type="ORF">O3P69_017758</name>
</gene>
<evidence type="ECO:0000256" key="10">
    <source>
        <dbReference type="ARBA" id="ARBA00023303"/>
    </source>
</evidence>
<evidence type="ECO:0000259" key="13">
    <source>
        <dbReference type="SMART" id="SM00918"/>
    </source>
</evidence>
<evidence type="ECO:0000256" key="1">
    <source>
        <dbReference type="ARBA" id="ARBA00004141"/>
    </source>
</evidence>
<feature type="transmembrane region" description="Helical" evidence="11">
    <location>
        <begin position="330"/>
        <end position="356"/>
    </location>
</feature>
<dbReference type="GO" id="GO:0016020">
    <property type="term" value="C:membrane"/>
    <property type="evidence" value="ECO:0007669"/>
    <property type="project" value="UniProtKB-SubCell"/>
</dbReference>
<keyword evidence="4 11" id="KW-1133">Transmembrane helix</keyword>
<keyword evidence="8" id="KW-0325">Glycoprotein</keyword>